<evidence type="ECO:0000313" key="4">
    <source>
        <dbReference type="Proteomes" id="UP000694557"/>
    </source>
</evidence>
<organism evidence="3 4">
    <name type="scientific">Oncorhynchus kisutch</name>
    <name type="common">Coho salmon</name>
    <name type="synonym">Salmo kisutch</name>
    <dbReference type="NCBI Taxonomy" id="8019"/>
    <lineage>
        <taxon>Eukaryota</taxon>
        <taxon>Metazoa</taxon>
        <taxon>Chordata</taxon>
        <taxon>Craniata</taxon>
        <taxon>Vertebrata</taxon>
        <taxon>Euteleostomi</taxon>
        <taxon>Actinopterygii</taxon>
        <taxon>Neopterygii</taxon>
        <taxon>Teleostei</taxon>
        <taxon>Protacanthopterygii</taxon>
        <taxon>Salmoniformes</taxon>
        <taxon>Salmonidae</taxon>
        <taxon>Salmoninae</taxon>
        <taxon>Oncorhynchus</taxon>
    </lineage>
</organism>
<protein>
    <submittedName>
        <fullName evidence="3">DLG associated protein 4</fullName>
    </submittedName>
</protein>
<accession>A0A8C7G7S9</accession>
<proteinExistence type="inferred from homology"/>
<name>A0A8C7G7S9_ONCKI</name>
<dbReference type="GO" id="GO:0098978">
    <property type="term" value="C:glutamatergic synapse"/>
    <property type="evidence" value="ECO:0007669"/>
    <property type="project" value="TreeGrafter"/>
</dbReference>
<dbReference type="GO" id="GO:0023052">
    <property type="term" value="P:signaling"/>
    <property type="evidence" value="ECO:0007669"/>
    <property type="project" value="InterPro"/>
</dbReference>
<feature type="region of interest" description="Disordered" evidence="2">
    <location>
        <begin position="798"/>
        <end position="824"/>
    </location>
</feature>
<dbReference type="GO" id="GO:0099572">
    <property type="term" value="C:postsynaptic specialization"/>
    <property type="evidence" value="ECO:0007669"/>
    <property type="project" value="TreeGrafter"/>
</dbReference>
<dbReference type="PANTHER" id="PTHR12353:SF19">
    <property type="entry name" value="DISKS LARGE-ASSOCIATED PROTEIN 4"/>
    <property type="match status" value="1"/>
</dbReference>
<dbReference type="Ensembl" id="ENSOKIT00005041606.1">
    <property type="protein sequence ID" value="ENSOKIP00005039438.1"/>
    <property type="gene ID" value="ENSOKIG00005016760.1"/>
</dbReference>
<feature type="compositionally biased region" description="Low complexity" evidence="2">
    <location>
        <begin position="751"/>
        <end position="766"/>
    </location>
</feature>
<dbReference type="GO" id="GO:0060090">
    <property type="term" value="F:molecular adaptor activity"/>
    <property type="evidence" value="ECO:0007669"/>
    <property type="project" value="TreeGrafter"/>
</dbReference>
<feature type="region of interest" description="Disordered" evidence="2">
    <location>
        <begin position="1117"/>
        <end position="1210"/>
    </location>
</feature>
<feature type="compositionally biased region" description="Basic and acidic residues" evidence="2">
    <location>
        <begin position="1127"/>
        <end position="1137"/>
    </location>
</feature>
<feature type="region of interest" description="Disordered" evidence="2">
    <location>
        <begin position="667"/>
        <end position="690"/>
    </location>
</feature>
<gene>
    <name evidence="3" type="primary">DLGAP4</name>
    <name evidence="3" type="synonym">LOC109868067</name>
</gene>
<dbReference type="Proteomes" id="UP000694557">
    <property type="component" value="Unassembled WGS sequence"/>
</dbReference>
<comment type="similarity">
    <text evidence="1">Belongs to the SAPAP family.</text>
</comment>
<feature type="compositionally biased region" description="Basic and acidic residues" evidence="2">
    <location>
        <begin position="255"/>
        <end position="271"/>
    </location>
</feature>
<feature type="region of interest" description="Disordered" evidence="2">
    <location>
        <begin position="628"/>
        <end position="648"/>
    </location>
</feature>
<feature type="region of interest" description="Disordered" evidence="2">
    <location>
        <begin position="229"/>
        <end position="298"/>
    </location>
</feature>
<feature type="compositionally biased region" description="Basic and acidic residues" evidence="2">
    <location>
        <begin position="735"/>
        <end position="747"/>
    </location>
</feature>
<evidence type="ECO:0000256" key="1">
    <source>
        <dbReference type="ARBA" id="ARBA00008839"/>
    </source>
</evidence>
<reference evidence="3" key="2">
    <citation type="submission" date="2025-09" db="UniProtKB">
        <authorList>
            <consortium name="Ensembl"/>
        </authorList>
    </citation>
    <scope>IDENTIFICATION</scope>
</reference>
<feature type="region of interest" description="Disordered" evidence="2">
    <location>
        <begin position="872"/>
        <end position="1007"/>
    </location>
</feature>
<dbReference type="PANTHER" id="PTHR12353">
    <property type="entry name" value="DISKS LARGE-ASSOCIATED PROTEIN DAP SAP90/PSD-95-ASSOCIATED PROTEIN"/>
    <property type="match status" value="1"/>
</dbReference>
<evidence type="ECO:0000256" key="2">
    <source>
        <dbReference type="SAM" id="MobiDB-lite"/>
    </source>
</evidence>
<feature type="compositionally biased region" description="Gly residues" evidence="2">
    <location>
        <begin position="238"/>
        <end position="250"/>
    </location>
</feature>
<evidence type="ECO:0000313" key="3">
    <source>
        <dbReference type="Ensembl" id="ENSOKIP00005039438.1"/>
    </source>
</evidence>
<feature type="region of interest" description="Disordered" evidence="2">
    <location>
        <begin position="478"/>
        <end position="523"/>
    </location>
</feature>
<dbReference type="InterPro" id="IPR005026">
    <property type="entry name" value="SAPAP"/>
</dbReference>
<dbReference type="AlphaFoldDB" id="A0A8C7G7S9"/>
<feature type="compositionally biased region" description="Polar residues" evidence="2">
    <location>
        <begin position="1187"/>
        <end position="1196"/>
    </location>
</feature>
<feature type="compositionally biased region" description="Low complexity" evidence="2">
    <location>
        <begin position="955"/>
        <end position="977"/>
    </location>
</feature>
<sequence length="1210" mass="129722">MKGLGANRNRSDSCDPTQGPPEPLYPHQASTLPRSPYLLSPTSMDHYGTMDPHHYNPSVDHHYNQGSLPPDYSLPLNNQLSNSSTFPRIHYNAHYDPSDFSPPQGDSIGGISTGTLGTSMSMGMGMGIGMHGSSGMGGLQSSRGPMITSGSATISGGAKMNRQLAPNLLDQLDKQLPGGPRDGFSTLQFHRSTSAALSAASKQRTDSPGRIRNLVCSVQKLFAKSQSMDGHNLKGVNGRSGAGSGSGGTSSGTEDGGKRDQRAKSKDRGGSKSDGGGTGKRRPRSNMSGYWSSDDLDSADLSNYRNPIAMTLGRPTAHATQHATHGTAYDSQQGALQQQQGHQSRYVVHSGYNTISSSKSHNEVIKYQQALPGPGGGGGGGGGGGISMGVNSNDFMKGGSWSTLTLGQPRQVLQKGHSATLDRSMLKSKSCQQELACNYLQVGRQGDWSNTLGRSGGVAGANEIPCRRMRSGSYVKAMGDLEDSDDSDVSIKPSPKMAARRQSYLRATQQSLSDQQPSRKSSRALDYAMLQGELEALWSPLHSVSSLHQLGSCLPSLRELSTNRSLDNLDCLGGPVGGSLFPRWDDEDFSQGGGCSTLGRSSCISQLRDLEMLSQRYEDSCAESSFRDSHTLSRSHSQAVEPPDLPMPTCFRSRSHSYLRAIQAGCSQDDDTASVDSDSPPPTATTVRTYSTSTVSTCITTCKKPAPPPVPPRTTSKPYISVTVQSSTESAQDTYLDHQSERDRRSETITSQSSQAHSNSSDSLDSTRANSLARGVPRPIPMPVAIHREPLATTVHHATTGTDTNDSHHEPLRTGGSRGSLAAEEPRADIVPRRKLSSIGIQVDCIQEEVQREETPPPPLARFQSIGIQADDGWHSCSSSMASKQETDSDTQDLPINSHANFHAKPAAEKKSMVNSACQSMASPPCSGQVSKGNGSNPTVDTSTSPPPLRQILNRSTTRSDSSDSFSESMDPALDPSSLPPPDPWLESGNGNSGSGNPNAVPPPGPACRRDGHWFLKLLQAETGRMEGWCQQMEQETKDNQLSEEVLGKVRSAVGSAQLLMTKKFEQFRGLCEQNLNVNANPRPTAQDLAGFWDLLQLSIEDISLKFDELYQLKSSDWQSPAVAHSPPERKEDKKEAPPPVPKKPGKGRPVLGREKSADSASSTSSAEKQRTEARKRLLAAKRAASVRQNSATESADSIEIYVPEAQTRL</sequence>
<dbReference type="Pfam" id="PF03359">
    <property type="entry name" value="GKAP"/>
    <property type="match status" value="1"/>
</dbReference>
<feature type="region of interest" description="Disordered" evidence="2">
    <location>
        <begin position="722"/>
        <end position="784"/>
    </location>
</feature>
<feature type="compositionally biased region" description="Polar residues" evidence="2">
    <location>
        <begin position="505"/>
        <end position="519"/>
    </location>
</feature>
<feature type="compositionally biased region" description="Polar residues" evidence="2">
    <location>
        <begin position="913"/>
        <end position="944"/>
    </location>
</feature>
<feature type="compositionally biased region" description="Polar residues" evidence="2">
    <location>
        <begin position="722"/>
        <end position="733"/>
    </location>
</feature>
<keyword evidence="4" id="KW-1185">Reference proteome</keyword>
<feature type="compositionally biased region" description="Low complexity" evidence="2">
    <location>
        <begin position="985"/>
        <end position="999"/>
    </location>
</feature>
<reference evidence="3" key="1">
    <citation type="submission" date="2025-08" db="UniProtKB">
        <authorList>
            <consortium name="Ensembl"/>
        </authorList>
    </citation>
    <scope>IDENTIFICATION</scope>
</reference>
<dbReference type="GeneTree" id="ENSGT00940000155308"/>
<feature type="region of interest" description="Disordered" evidence="2">
    <location>
        <begin position="1"/>
        <end position="80"/>
    </location>
</feature>
<feature type="compositionally biased region" description="Basic and acidic residues" evidence="2">
    <location>
        <begin position="51"/>
        <end position="63"/>
    </location>
</feature>